<dbReference type="PANTHER" id="PTHR10969">
    <property type="entry name" value="MICROTUBULE-ASSOCIATED PROTEINS 1A/1B LIGHT CHAIN 3-RELATED"/>
    <property type="match status" value="1"/>
</dbReference>
<feature type="lipid moiety-binding region" description="Phosphatidylserine amidated glycine; alternate" evidence="9">
    <location>
        <position position="120"/>
    </location>
</feature>
<evidence type="ECO:0000256" key="7">
    <source>
        <dbReference type="ARBA" id="ARBA00023329"/>
    </source>
</evidence>
<keyword evidence="5" id="KW-0472">Membrane</keyword>
<evidence type="ECO:0000256" key="2">
    <source>
        <dbReference type="ARBA" id="ARBA00007293"/>
    </source>
</evidence>
<dbReference type="FunFam" id="3.10.20.90:FF:000149">
    <property type="entry name" value="microtubule-associated proteins 1A/1B light chain 3C"/>
    <property type="match status" value="1"/>
</dbReference>
<dbReference type="OrthoDB" id="6738456at2759"/>
<sequence>MSQEPRFKERKSLVQRKRLFKDGISRFPDKIPVIIERSFGEKHLPFIDRNQFLVHDHVSVAEITSIIRRRLHLLADQSLVIFVNETQIPSAMSGIRNVYEVYKDEDGFLYLSYASQSFFG</sequence>
<keyword evidence="3" id="KW-0963">Cytoplasm</keyword>
<dbReference type="InterPro" id="IPR004241">
    <property type="entry name" value="Atg8-like"/>
</dbReference>
<evidence type="ECO:0008006" key="13">
    <source>
        <dbReference type="Google" id="ProtNLM"/>
    </source>
</evidence>
<dbReference type="GO" id="GO:0012505">
    <property type="term" value="C:endomembrane system"/>
    <property type="evidence" value="ECO:0007669"/>
    <property type="project" value="UniProtKB-SubCell"/>
</dbReference>
<dbReference type="GO" id="GO:0031410">
    <property type="term" value="C:cytoplasmic vesicle"/>
    <property type="evidence" value="ECO:0007669"/>
    <property type="project" value="UniProtKB-KW"/>
</dbReference>
<dbReference type="AlphaFoldDB" id="A0A4U5NXL8"/>
<dbReference type="STRING" id="34508.A0A4U5NXL8"/>
<reference evidence="11 12" key="1">
    <citation type="journal article" date="2015" name="Genome Biol.">
        <title>Comparative genomics of Steinernema reveals deeply conserved gene regulatory networks.</title>
        <authorList>
            <person name="Dillman A.R."/>
            <person name="Macchietto M."/>
            <person name="Porter C.F."/>
            <person name="Rogers A."/>
            <person name="Williams B."/>
            <person name="Antoshechkin I."/>
            <person name="Lee M.M."/>
            <person name="Goodwin Z."/>
            <person name="Lu X."/>
            <person name="Lewis E.E."/>
            <person name="Goodrich-Blair H."/>
            <person name="Stock S.P."/>
            <person name="Adams B.J."/>
            <person name="Sternberg P.W."/>
            <person name="Mortazavi A."/>
        </authorList>
    </citation>
    <scope>NUCLEOTIDE SEQUENCE [LARGE SCALE GENOMIC DNA]</scope>
    <source>
        <strain evidence="11 12">ALL</strain>
    </source>
</reference>
<keyword evidence="12" id="KW-1185">Reference proteome</keyword>
<dbReference type="Pfam" id="PF02991">
    <property type="entry name" value="ATG8"/>
    <property type="match status" value="1"/>
</dbReference>
<comment type="similarity">
    <text evidence="2 10">Belongs to the ATG8 family.</text>
</comment>
<proteinExistence type="inferred from homology"/>
<dbReference type="GO" id="GO:0005776">
    <property type="term" value="C:autophagosome"/>
    <property type="evidence" value="ECO:0007669"/>
    <property type="project" value="UniProtKB-SubCell"/>
</dbReference>
<evidence type="ECO:0000256" key="3">
    <source>
        <dbReference type="ARBA" id="ARBA00022490"/>
    </source>
</evidence>
<dbReference type="Gene3D" id="3.10.20.90">
    <property type="entry name" value="Phosphatidylinositol 3-kinase Catalytic Subunit, Chain A, domain 1"/>
    <property type="match status" value="1"/>
</dbReference>
<evidence type="ECO:0000256" key="1">
    <source>
        <dbReference type="ARBA" id="ARBA00004419"/>
    </source>
</evidence>
<gene>
    <name evidence="11" type="ORF">L596_012352</name>
</gene>
<comment type="subcellular location">
    <subcellularLocation>
        <location evidence="1">Cytoplasmic vesicle</location>
        <location evidence="1">Autophagosome</location>
    </subcellularLocation>
    <subcellularLocation>
        <location evidence="8">Endomembrane system</location>
        <topology evidence="8">Lipid-anchor</topology>
    </subcellularLocation>
</comment>
<protein>
    <recommendedName>
        <fullName evidence="13">Autophagy-related protein</fullName>
    </recommendedName>
</protein>
<evidence type="ECO:0000313" key="12">
    <source>
        <dbReference type="Proteomes" id="UP000298663"/>
    </source>
</evidence>
<keyword evidence="7" id="KW-0968">Cytoplasmic vesicle</keyword>
<evidence type="ECO:0000256" key="8">
    <source>
        <dbReference type="ARBA" id="ARBA00037868"/>
    </source>
</evidence>
<dbReference type="GO" id="GO:0006950">
    <property type="term" value="P:response to stress"/>
    <property type="evidence" value="ECO:0007669"/>
    <property type="project" value="UniProtKB-ARBA"/>
</dbReference>
<evidence type="ECO:0000256" key="9">
    <source>
        <dbReference type="PIRSR" id="PIRSR604241-50"/>
    </source>
</evidence>
<comment type="caution">
    <text evidence="11">The sequence shown here is derived from an EMBL/GenBank/DDBJ whole genome shotgun (WGS) entry which is preliminary data.</text>
</comment>
<evidence type="ECO:0000256" key="6">
    <source>
        <dbReference type="ARBA" id="ARBA00023288"/>
    </source>
</evidence>
<name>A0A4U5NXL8_STECR</name>
<dbReference type="Proteomes" id="UP000298663">
    <property type="component" value="Unassembled WGS sequence"/>
</dbReference>
<accession>A0A4U5NXL8</accession>
<evidence type="ECO:0000313" key="11">
    <source>
        <dbReference type="EMBL" id="TKR88051.1"/>
    </source>
</evidence>
<keyword evidence="4 10" id="KW-0072">Autophagy</keyword>
<dbReference type="InterPro" id="IPR029071">
    <property type="entry name" value="Ubiquitin-like_domsf"/>
</dbReference>
<evidence type="ECO:0000256" key="4">
    <source>
        <dbReference type="ARBA" id="ARBA00023006"/>
    </source>
</evidence>
<evidence type="ECO:0000256" key="10">
    <source>
        <dbReference type="RuleBase" id="RU004384"/>
    </source>
</evidence>
<dbReference type="SUPFAM" id="SSF54236">
    <property type="entry name" value="Ubiquitin-like"/>
    <property type="match status" value="1"/>
</dbReference>
<evidence type="ECO:0000256" key="5">
    <source>
        <dbReference type="ARBA" id="ARBA00023136"/>
    </source>
</evidence>
<organism evidence="11 12">
    <name type="scientific">Steinernema carpocapsae</name>
    <name type="common">Entomopathogenic nematode</name>
    <dbReference type="NCBI Taxonomy" id="34508"/>
    <lineage>
        <taxon>Eukaryota</taxon>
        <taxon>Metazoa</taxon>
        <taxon>Ecdysozoa</taxon>
        <taxon>Nematoda</taxon>
        <taxon>Chromadorea</taxon>
        <taxon>Rhabditida</taxon>
        <taxon>Tylenchina</taxon>
        <taxon>Panagrolaimomorpha</taxon>
        <taxon>Strongyloidoidea</taxon>
        <taxon>Steinernematidae</taxon>
        <taxon>Steinernema</taxon>
    </lineage>
</organism>
<keyword evidence="6 9" id="KW-0449">Lipoprotein</keyword>
<dbReference type="EMBL" id="AZBU02000003">
    <property type="protein sequence ID" value="TKR88051.1"/>
    <property type="molecule type" value="Genomic_DNA"/>
</dbReference>
<dbReference type="GO" id="GO:0016236">
    <property type="term" value="P:macroautophagy"/>
    <property type="evidence" value="ECO:0007669"/>
    <property type="project" value="UniProtKB-ARBA"/>
</dbReference>
<reference evidence="11 12" key="2">
    <citation type="journal article" date="2019" name="G3 (Bethesda)">
        <title>Hybrid Assembly of the Genome of the Entomopathogenic Nematode Steinernema carpocapsae Identifies the X-Chromosome.</title>
        <authorList>
            <person name="Serra L."/>
            <person name="Macchietto M."/>
            <person name="Macias-Munoz A."/>
            <person name="McGill C.J."/>
            <person name="Rodriguez I.M."/>
            <person name="Rodriguez B."/>
            <person name="Murad R."/>
            <person name="Mortazavi A."/>
        </authorList>
    </citation>
    <scope>NUCLEOTIDE SEQUENCE [LARGE SCALE GENOMIC DNA]</scope>
    <source>
        <strain evidence="11 12">ALL</strain>
    </source>
</reference>